<dbReference type="AlphaFoldDB" id="E5ADV8"/>
<feature type="region of interest" description="Disordered" evidence="1">
    <location>
        <begin position="40"/>
        <end position="65"/>
    </location>
</feature>
<dbReference type="HOGENOM" id="CLU_2850153_0_0_1"/>
<protein>
    <submittedName>
        <fullName evidence="2">Predicted protein</fullName>
    </submittedName>
</protein>
<dbReference type="InParanoid" id="E5ADV8"/>
<feature type="compositionally biased region" description="Basic and acidic residues" evidence="1">
    <location>
        <begin position="56"/>
        <end position="65"/>
    </location>
</feature>
<evidence type="ECO:0000256" key="1">
    <source>
        <dbReference type="SAM" id="MobiDB-lite"/>
    </source>
</evidence>
<keyword evidence="3" id="KW-1185">Reference proteome</keyword>
<gene>
    <name evidence="2" type="ORF">LEMA_uP001840.1</name>
</gene>
<accession>E5ADV8</accession>
<feature type="compositionally biased region" description="Polar residues" evidence="1">
    <location>
        <begin position="40"/>
        <end position="51"/>
    </location>
</feature>
<dbReference type="Proteomes" id="UP000002668">
    <property type="component" value="Genome"/>
</dbReference>
<organism evidence="2 3">
    <name type="scientific">Leptosphaeria maculans (strain JN3 / isolate v23.1.3 / race Av1-4-5-6-7-8)</name>
    <name type="common">Blackleg fungus</name>
    <name type="synonym">Phoma lingam</name>
    <dbReference type="NCBI Taxonomy" id="985895"/>
    <lineage>
        <taxon>Eukaryota</taxon>
        <taxon>Fungi</taxon>
        <taxon>Dikarya</taxon>
        <taxon>Ascomycota</taxon>
        <taxon>Pezizomycotina</taxon>
        <taxon>Dothideomycetes</taxon>
        <taxon>Pleosporomycetidae</taxon>
        <taxon>Pleosporales</taxon>
        <taxon>Pleosporineae</taxon>
        <taxon>Leptosphaeriaceae</taxon>
        <taxon>Plenodomus</taxon>
        <taxon>Plenodomus lingam/Leptosphaeria maculans species complex</taxon>
    </lineage>
</organism>
<proteinExistence type="predicted"/>
<evidence type="ECO:0000313" key="3">
    <source>
        <dbReference type="Proteomes" id="UP000002668"/>
    </source>
</evidence>
<evidence type="ECO:0000313" key="2">
    <source>
        <dbReference type="EMBL" id="CBY01397.1"/>
    </source>
</evidence>
<dbReference type="VEuPathDB" id="FungiDB:LEMA_uP001840.1"/>
<dbReference type="EMBL" id="FP929139">
    <property type="protein sequence ID" value="CBY01397.1"/>
    <property type="molecule type" value="Genomic_DNA"/>
</dbReference>
<sequence length="65" mass="6709">MGKMGKKKSLLAYPPPQTGEYGVGTLGGVEYSSSPLSFSAAGKSTTTTFSPLGTDALEKRPEALL</sequence>
<reference evidence="3" key="1">
    <citation type="journal article" date="2011" name="Nat. Commun.">
        <title>Effector diversification within compartments of the Leptosphaeria maculans genome affected by Repeat-Induced Point mutations.</title>
        <authorList>
            <person name="Rouxel T."/>
            <person name="Grandaubert J."/>
            <person name="Hane J.K."/>
            <person name="Hoede C."/>
            <person name="van de Wouw A.P."/>
            <person name="Couloux A."/>
            <person name="Dominguez V."/>
            <person name="Anthouard V."/>
            <person name="Bally P."/>
            <person name="Bourras S."/>
            <person name="Cozijnsen A.J."/>
            <person name="Ciuffetti L.M."/>
            <person name="Degrave A."/>
            <person name="Dilmaghani A."/>
            <person name="Duret L."/>
            <person name="Fudal I."/>
            <person name="Goodwin S.B."/>
            <person name="Gout L."/>
            <person name="Glaser N."/>
            <person name="Linglin J."/>
            <person name="Kema G.H.J."/>
            <person name="Lapalu N."/>
            <person name="Lawrence C.B."/>
            <person name="May K."/>
            <person name="Meyer M."/>
            <person name="Ollivier B."/>
            <person name="Poulain J."/>
            <person name="Schoch C.L."/>
            <person name="Simon A."/>
            <person name="Spatafora J.W."/>
            <person name="Stachowiak A."/>
            <person name="Turgeon B.G."/>
            <person name="Tyler B.M."/>
            <person name="Vincent D."/>
            <person name="Weissenbach J."/>
            <person name="Amselem J."/>
            <person name="Quesneville H."/>
            <person name="Oliver R.P."/>
            <person name="Wincker P."/>
            <person name="Balesdent M.-H."/>
            <person name="Howlett B.J."/>
        </authorList>
    </citation>
    <scope>NUCLEOTIDE SEQUENCE [LARGE SCALE GENOMIC DNA]</scope>
    <source>
        <strain evidence="3">JN3 / isolate v23.1.3 / race Av1-4-5-6-7-8</strain>
    </source>
</reference>
<name>E5ADV8_LEPMJ</name>